<keyword evidence="2" id="KW-1185">Reference proteome</keyword>
<organism evidence="1 2">
    <name type="scientific">Methylophilus aquaticus</name>
    <dbReference type="NCBI Taxonomy" id="1971610"/>
    <lineage>
        <taxon>Bacteria</taxon>
        <taxon>Pseudomonadati</taxon>
        <taxon>Pseudomonadota</taxon>
        <taxon>Betaproteobacteria</taxon>
        <taxon>Nitrosomonadales</taxon>
        <taxon>Methylophilaceae</taxon>
        <taxon>Methylophilus</taxon>
    </lineage>
</organism>
<dbReference type="EMBL" id="JAVCAP010000012">
    <property type="protein sequence ID" value="MDP8567325.1"/>
    <property type="molecule type" value="Genomic_DNA"/>
</dbReference>
<protein>
    <submittedName>
        <fullName evidence="1">Uncharacterized protein</fullName>
    </submittedName>
</protein>
<dbReference type="RefSeq" id="WP_306389052.1">
    <property type="nucleotide sequence ID" value="NZ_JAVCAP010000012.1"/>
</dbReference>
<name>A0ABT9JT85_9PROT</name>
<evidence type="ECO:0000313" key="1">
    <source>
        <dbReference type="EMBL" id="MDP8567325.1"/>
    </source>
</evidence>
<accession>A0ABT9JT85</accession>
<evidence type="ECO:0000313" key="2">
    <source>
        <dbReference type="Proteomes" id="UP001225906"/>
    </source>
</evidence>
<dbReference type="Proteomes" id="UP001225906">
    <property type="component" value="Unassembled WGS sequence"/>
</dbReference>
<sequence length="198" mass="21617">MNAESRDSMQPKSIQQINLSYDTQQDRLMLRAGMSDGSEIQVWITYRITRQLFAVLNREANLPVAPAGASESTYTQSAAPAPGEATRQFAEEAVAMESLESLDFNTAYEERMPVVEQGPLLAVGSQFQAVNAQLRSMTLHCLNHMNVNINLTKELVLAIARMLLIAAKDAGWTLQSGGEPGTVSAIVVQGTPEKQVLH</sequence>
<gene>
    <name evidence="1" type="ORF">Q9291_05650</name>
</gene>
<comment type="caution">
    <text evidence="1">The sequence shown here is derived from an EMBL/GenBank/DDBJ whole genome shotgun (WGS) entry which is preliminary data.</text>
</comment>
<proteinExistence type="predicted"/>
<reference evidence="2" key="1">
    <citation type="journal article" date="2019" name="Int. J. Syst. Evol. Microbiol.">
        <title>The Global Catalogue of Microorganisms (GCM) 10K type strain sequencing project: providing services to taxonomists for standard genome sequencing and annotation.</title>
        <authorList>
            <consortium name="The Broad Institute Genomics Platform"/>
            <consortium name="The Broad Institute Genome Sequencing Center for Infectious Disease"/>
            <person name="Wu L."/>
            <person name="Ma J."/>
        </authorList>
    </citation>
    <scope>NUCLEOTIDE SEQUENCE [LARGE SCALE GENOMIC DNA]</scope>
    <source>
        <strain evidence="2">VKM B-3159</strain>
    </source>
</reference>